<keyword evidence="5" id="KW-0597">Phosphoprotein</keyword>
<dbReference type="PROSITE" id="PS00964">
    <property type="entry name" value="SYNDECAN"/>
    <property type="match status" value="1"/>
</dbReference>
<evidence type="ECO:0000256" key="17">
    <source>
        <dbReference type="SAM" id="Phobius"/>
    </source>
</evidence>
<dbReference type="GO" id="GO:0009986">
    <property type="term" value="C:cell surface"/>
    <property type="evidence" value="ECO:0007669"/>
    <property type="project" value="TreeGrafter"/>
</dbReference>
<dbReference type="GO" id="GO:0016020">
    <property type="term" value="C:membrane"/>
    <property type="evidence" value="ECO:0007669"/>
    <property type="project" value="UniProtKB-SubCell"/>
</dbReference>
<evidence type="ECO:0000256" key="12">
    <source>
        <dbReference type="ARBA" id="ARBA00023207"/>
    </source>
</evidence>
<comment type="subunit">
    <text evidence="14">Interacts with CDCP1. Interacts (via C-terminus) with TIAM1 (via PDZ domain). Interacts with MDK.</text>
</comment>
<evidence type="ECO:0000259" key="18">
    <source>
        <dbReference type="SMART" id="SM00294"/>
    </source>
</evidence>
<evidence type="ECO:0000256" key="8">
    <source>
        <dbReference type="ARBA" id="ARBA00022974"/>
    </source>
</evidence>
<dbReference type="GO" id="GO:0005576">
    <property type="term" value="C:extracellular region"/>
    <property type="evidence" value="ECO:0007669"/>
    <property type="project" value="UniProtKB-SubCell"/>
</dbReference>
<evidence type="ECO:0000256" key="5">
    <source>
        <dbReference type="ARBA" id="ARBA00022553"/>
    </source>
</evidence>
<evidence type="ECO:0000256" key="3">
    <source>
        <dbReference type="ARBA" id="ARBA00005343"/>
    </source>
</evidence>
<name>A0A8C6X4B8_NAJNA</name>
<evidence type="ECO:0000256" key="2">
    <source>
        <dbReference type="ARBA" id="ARBA00004550"/>
    </source>
</evidence>
<evidence type="ECO:0000256" key="15">
    <source>
        <dbReference type="RuleBase" id="RU000649"/>
    </source>
</evidence>
<dbReference type="InterPro" id="IPR027789">
    <property type="entry name" value="Syndecan/Neurexin_dom"/>
</dbReference>
<comment type="function">
    <text evidence="13">Cell surface proteoglycan that contains both heparan sulfate and chondroitin sulfate and that links the cytoskeleton to the interstitial matrix. Regulates exosome biogenesis in concert with SDCBP and PDCD6IP. Able to induce its own expression in dental mesenchymal cells and also in the neighboring dental epithelial cells via an MSX1-mediated pathway.</text>
</comment>
<keyword evidence="11 15" id="KW-0325">Glycoprotein</keyword>
<dbReference type="OrthoDB" id="10044468at2759"/>
<keyword evidence="4" id="KW-0964">Secreted</keyword>
<dbReference type="Ensembl" id="ENSNNAT00000008982.1">
    <property type="protein sequence ID" value="ENSNNAP00000008566.1"/>
    <property type="gene ID" value="ENSNNAG00000005759.1"/>
</dbReference>
<comment type="similarity">
    <text evidence="3 15">Belongs to the syndecan proteoglycan family.</text>
</comment>
<accession>A0A8C6X4B8</accession>
<reference evidence="19" key="1">
    <citation type="submission" date="2025-08" db="UniProtKB">
        <authorList>
            <consortium name="Ensembl"/>
        </authorList>
    </citation>
    <scope>IDENTIFICATION</scope>
</reference>
<evidence type="ECO:0000256" key="9">
    <source>
        <dbReference type="ARBA" id="ARBA00022989"/>
    </source>
</evidence>
<dbReference type="GO" id="GO:0016477">
    <property type="term" value="P:cell migration"/>
    <property type="evidence" value="ECO:0007669"/>
    <property type="project" value="TreeGrafter"/>
</dbReference>
<dbReference type="InterPro" id="IPR001050">
    <property type="entry name" value="Syndecan"/>
</dbReference>
<dbReference type="SMART" id="SM00294">
    <property type="entry name" value="4.1m"/>
    <property type="match status" value="1"/>
</dbReference>
<dbReference type="OMA" id="IRECILT"/>
<evidence type="ECO:0000256" key="11">
    <source>
        <dbReference type="ARBA" id="ARBA00023180"/>
    </source>
</evidence>
<evidence type="ECO:0000256" key="7">
    <source>
        <dbReference type="ARBA" id="ARBA00022729"/>
    </source>
</evidence>
<keyword evidence="9 17" id="KW-1133">Transmembrane helix</keyword>
<evidence type="ECO:0000256" key="16">
    <source>
        <dbReference type="SAM" id="MobiDB-lite"/>
    </source>
</evidence>
<keyword evidence="20" id="KW-1185">Reference proteome</keyword>
<evidence type="ECO:0000256" key="10">
    <source>
        <dbReference type="ARBA" id="ARBA00023136"/>
    </source>
</evidence>
<sequence>SFLSLENVSIILFFFPTGVIAGGLVGLLFAGFLVAFMLYRMKKKDEGSYSLDEPKQSNGGYQKPHKQEEFYA</sequence>
<reference evidence="19" key="2">
    <citation type="submission" date="2025-09" db="UniProtKB">
        <authorList>
            <consortium name="Ensembl"/>
        </authorList>
    </citation>
    <scope>IDENTIFICATION</scope>
</reference>
<evidence type="ECO:0000313" key="20">
    <source>
        <dbReference type="Proteomes" id="UP000694559"/>
    </source>
</evidence>
<feature type="region of interest" description="Disordered" evidence="16">
    <location>
        <begin position="47"/>
        <end position="72"/>
    </location>
</feature>
<keyword evidence="8 15" id="KW-0654">Proteoglycan</keyword>
<feature type="domain" description="Neurexin/syndecan/glycophorin C" evidence="18">
    <location>
        <begin position="38"/>
        <end position="56"/>
    </location>
</feature>
<keyword evidence="7" id="KW-0732">Signal</keyword>
<keyword evidence="10 17" id="KW-0472">Membrane</keyword>
<dbReference type="InterPro" id="IPR030479">
    <property type="entry name" value="Syndecan_CS"/>
</dbReference>
<evidence type="ECO:0000256" key="1">
    <source>
        <dbReference type="ARBA" id="ARBA00004479"/>
    </source>
</evidence>
<evidence type="ECO:0000256" key="4">
    <source>
        <dbReference type="ARBA" id="ARBA00022525"/>
    </source>
</evidence>
<evidence type="ECO:0000313" key="19">
    <source>
        <dbReference type="Ensembl" id="ENSNNAP00000008566.1"/>
    </source>
</evidence>
<proteinExistence type="inferred from homology"/>
<dbReference type="InterPro" id="IPR003585">
    <property type="entry name" value="Neurexin-like"/>
</dbReference>
<dbReference type="PANTHER" id="PTHR10915">
    <property type="entry name" value="SYNDECAN"/>
    <property type="match status" value="1"/>
</dbReference>
<keyword evidence="12 15" id="KW-0357">Heparan sulfate</keyword>
<dbReference type="GeneTree" id="ENSGT00940000161171"/>
<comment type="subcellular location">
    <subcellularLocation>
        <location evidence="1 15">Membrane</location>
        <topology evidence="1 15">Single-pass type I membrane protein</topology>
    </subcellularLocation>
    <subcellularLocation>
        <location evidence="2">Secreted</location>
        <location evidence="2">Extracellular exosome</location>
    </subcellularLocation>
</comment>
<feature type="transmembrane region" description="Helical" evidence="17">
    <location>
        <begin position="12"/>
        <end position="39"/>
    </location>
</feature>
<organism evidence="19 20">
    <name type="scientific">Naja naja</name>
    <name type="common">Indian cobra</name>
    <dbReference type="NCBI Taxonomy" id="35670"/>
    <lineage>
        <taxon>Eukaryota</taxon>
        <taxon>Metazoa</taxon>
        <taxon>Chordata</taxon>
        <taxon>Craniata</taxon>
        <taxon>Vertebrata</taxon>
        <taxon>Euteleostomi</taxon>
        <taxon>Lepidosauria</taxon>
        <taxon>Squamata</taxon>
        <taxon>Bifurcata</taxon>
        <taxon>Unidentata</taxon>
        <taxon>Episquamata</taxon>
        <taxon>Toxicofera</taxon>
        <taxon>Serpentes</taxon>
        <taxon>Colubroidea</taxon>
        <taxon>Elapidae</taxon>
        <taxon>Elapinae</taxon>
        <taxon>Naja</taxon>
    </lineage>
</organism>
<dbReference type="Proteomes" id="UP000694559">
    <property type="component" value="Unplaced"/>
</dbReference>
<dbReference type="AlphaFoldDB" id="A0A8C6X4B8"/>
<dbReference type="Pfam" id="PF01034">
    <property type="entry name" value="Syndecan"/>
    <property type="match status" value="1"/>
</dbReference>
<evidence type="ECO:0000256" key="14">
    <source>
        <dbReference type="ARBA" id="ARBA00046939"/>
    </source>
</evidence>
<dbReference type="PANTHER" id="PTHR10915:SF5">
    <property type="entry name" value="SYNDECAN-1"/>
    <property type="match status" value="1"/>
</dbReference>
<keyword evidence="6 15" id="KW-0812">Transmembrane</keyword>
<evidence type="ECO:0000256" key="6">
    <source>
        <dbReference type="ARBA" id="ARBA00022692"/>
    </source>
</evidence>
<evidence type="ECO:0000256" key="13">
    <source>
        <dbReference type="ARBA" id="ARBA00045247"/>
    </source>
</evidence>
<protein>
    <recommendedName>
        <fullName evidence="15">Syndecan</fullName>
    </recommendedName>
</protein>